<dbReference type="InterPro" id="IPR003029">
    <property type="entry name" value="S1_domain"/>
</dbReference>
<evidence type="ECO:0000256" key="5">
    <source>
        <dbReference type="ARBA" id="ARBA00022723"/>
    </source>
</evidence>
<comment type="caution">
    <text evidence="12">The sequence shown here is derived from an EMBL/GenBank/DDBJ whole genome shotgun (WGS) entry which is preliminary data.</text>
</comment>
<dbReference type="GO" id="GO:0006364">
    <property type="term" value="P:rRNA processing"/>
    <property type="evidence" value="ECO:0007669"/>
    <property type="project" value="TreeGrafter"/>
</dbReference>
<feature type="domain" description="S1 motif" evidence="11">
    <location>
        <begin position="43"/>
        <end position="116"/>
    </location>
</feature>
<evidence type="ECO:0000256" key="6">
    <source>
        <dbReference type="ARBA" id="ARBA00022759"/>
    </source>
</evidence>
<gene>
    <name evidence="12" type="ORF">H9705_04910</name>
</gene>
<dbReference type="GO" id="GO:0005737">
    <property type="term" value="C:cytoplasm"/>
    <property type="evidence" value="ECO:0007669"/>
    <property type="project" value="TreeGrafter"/>
</dbReference>
<dbReference type="Gene3D" id="2.40.50.140">
    <property type="entry name" value="Nucleic acid-binding proteins"/>
    <property type="match status" value="1"/>
</dbReference>
<keyword evidence="5" id="KW-0479">Metal-binding</keyword>
<evidence type="ECO:0000313" key="12">
    <source>
        <dbReference type="EMBL" id="HJC15153.1"/>
    </source>
</evidence>
<dbReference type="AlphaFoldDB" id="A0A9D2NAS8"/>
<evidence type="ECO:0000256" key="1">
    <source>
        <dbReference type="ARBA" id="ARBA00001946"/>
    </source>
</evidence>
<evidence type="ECO:0000256" key="8">
    <source>
        <dbReference type="ARBA" id="ARBA00022842"/>
    </source>
</evidence>
<protein>
    <submittedName>
        <fullName evidence="12">Ribonuclease E/G</fullName>
    </submittedName>
</protein>
<dbReference type="GO" id="GO:0004519">
    <property type="term" value="F:endonuclease activity"/>
    <property type="evidence" value="ECO:0007669"/>
    <property type="project" value="UniProtKB-KW"/>
</dbReference>
<dbReference type="SUPFAM" id="SSF50249">
    <property type="entry name" value="Nucleic acid-binding proteins"/>
    <property type="match status" value="1"/>
</dbReference>
<evidence type="ECO:0000256" key="2">
    <source>
        <dbReference type="ARBA" id="ARBA00022475"/>
    </source>
</evidence>
<evidence type="ECO:0000256" key="10">
    <source>
        <dbReference type="ARBA" id="ARBA00023136"/>
    </source>
</evidence>
<dbReference type="PROSITE" id="PS50126">
    <property type="entry name" value="S1"/>
    <property type="match status" value="1"/>
</dbReference>
<comment type="cofactor">
    <cofactor evidence="1">
        <name>Mg(2+)</name>
        <dbReference type="ChEBI" id="CHEBI:18420"/>
    </cofactor>
</comment>
<evidence type="ECO:0000256" key="7">
    <source>
        <dbReference type="ARBA" id="ARBA00022801"/>
    </source>
</evidence>
<dbReference type="GO" id="GO:0003723">
    <property type="term" value="F:RNA binding"/>
    <property type="evidence" value="ECO:0007669"/>
    <property type="project" value="UniProtKB-KW"/>
</dbReference>
<evidence type="ECO:0000256" key="3">
    <source>
        <dbReference type="ARBA" id="ARBA00022519"/>
    </source>
</evidence>
<evidence type="ECO:0000256" key="4">
    <source>
        <dbReference type="ARBA" id="ARBA00022722"/>
    </source>
</evidence>
<sequence>MNREVILTRLPVGDRRPLAWVLYENGRPVQLELEPAGGEERTGNIYVGKIEKLVPSMQAAFVRFASGQSGYLPLAKAKRPLTRIPLPDGRLREQDELLVQVEREGSKGKLPSLTASLEFSGSLLVLLTDSNGIRFSPRLTREQKKRAEAQIRELQKGRERSFGVLVRTNGGKASPEELSREFEALYREAYQICQYGCSRSVYSCLRRTDSFWARQMAGIPRKEPVRVITDEPELYEKIKAFLSQSQDEEVCREKRRSEDSGVVSYGGWLRLEKYQETLQPLFKKYALDELLSSLLDRRVLLPSGGFLVIEQTEAFVAVDVNSGKRKGERTPEEFYFRVNLEAAEEIPRQLRLRSLSGTVLIDFINMRDKEQTGRLMSELQRGFREDPVRTQVIDVTRLNITEVTRQKVRKPLWEQVEQYRCGAGSVDSGWVGE</sequence>
<proteinExistence type="predicted"/>
<dbReference type="Pfam" id="PF10150">
    <property type="entry name" value="RNase_E_G"/>
    <property type="match status" value="1"/>
</dbReference>
<dbReference type="GO" id="GO:0004540">
    <property type="term" value="F:RNA nuclease activity"/>
    <property type="evidence" value="ECO:0007669"/>
    <property type="project" value="InterPro"/>
</dbReference>
<reference evidence="12" key="1">
    <citation type="journal article" date="2021" name="PeerJ">
        <title>Extensive microbial diversity within the chicken gut microbiome revealed by metagenomics and culture.</title>
        <authorList>
            <person name="Gilroy R."/>
            <person name="Ravi A."/>
            <person name="Getino M."/>
            <person name="Pursley I."/>
            <person name="Horton D.L."/>
            <person name="Alikhan N.F."/>
            <person name="Baker D."/>
            <person name="Gharbi K."/>
            <person name="Hall N."/>
            <person name="Watson M."/>
            <person name="Adriaenssens E.M."/>
            <person name="Foster-Nyarko E."/>
            <person name="Jarju S."/>
            <person name="Secka A."/>
            <person name="Antonio M."/>
            <person name="Oren A."/>
            <person name="Chaudhuri R.R."/>
            <person name="La Ragione R."/>
            <person name="Hildebrand F."/>
            <person name="Pallen M.J."/>
        </authorList>
    </citation>
    <scope>NUCLEOTIDE SEQUENCE</scope>
    <source>
        <strain evidence="12">CHK185-5351</strain>
    </source>
</reference>
<dbReference type="GO" id="GO:0046872">
    <property type="term" value="F:metal ion binding"/>
    <property type="evidence" value="ECO:0007669"/>
    <property type="project" value="UniProtKB-KW"/>
</dbReference>
<dbReference type="InterPro" id="IPR012340">
    <property type="entry name" value="NA-bd_OB-fold"/>
</dbReference>
<keyword evidence="2" id="KW-1003">Cell membrane</keyword>
<keyword evidence="8" id="KW-0460">Magnesium</keyword>
<dbReference type="PANTHER" id="PTHR30001">
    <property type="entry name" value="RIBONUCLEASE"/>
    <property type="match status" value="1"/>
</dbReference>
<organism evidence="12 13">
    <name type="scientific">Candidatus Fusicatenibacter intestinigallinarum</name>
    <dbReference type="NCBI Taxonomy" id="2838598"/>
    <lineage>
        <taxon>Bacteria</taxon>
        <taxon>Bacillati</taxon>
        <taxon>Bacillota</taxon>
        <taxon>Clostridia</taxon>
        <taxon>Lachnospirales</taxon>
        <taxon>Lachnospiraceae</taxon>
        <taxon>Fusicatenibacter</taxon>
    </lineage>
</organism>
<keyword evidence="3" id="KW-0997">Cell inner membrane</keyword>
<keyword evidence="10" id="KW-0472">Membrane</keyword>
<dbReference type="GO" id="GO:0016787">
    <property type="term" value="F:hydrolase activity"/>
    <property type="evidence" value="ECO:0007669"/>
    <property type="project" value="UniProtKB-KW"/>
</dbReference>
<dbReference type="PANTHER" id="PTHR30001:SF1">
    <property type="entry name" value="RIBONUCLEASE E_G-LIKE PROTEIN, CHLOROPLASTIC"/>
    <property type="match status" value="1"/>
</dbReference>
<reference evidence="12" key="2">
    <citation type="submission" date="2021-04" db="EMBL/GenBank/DDBJ databases">
        <authorList>
            <person name="Gilroy R."/>
        </authorList>
    </citation>
    <scope>NUCLEOTIDE SEQUENCE</scope>
    <source>
        <strain evidence="12">CHK185-5351</strain>
    </source>
</reference>
<keyword evidence="4" id="KW-0540">Nuclease</keyword>
<keyword evidence="9" id="KW-0694">RNA-binding</keyword>
<dbReference type="EMBL" id="DWWU01000020">
    <property type="protein sequence ID" value="HJC15153.1"/>
    <property type="molecule type" value="Genomic_DNA"/>
</dbReference>
<name>A0A9D2NAS8_9FIRM</name>
<dbReference type="InterPro" id="IPR004659">
    <property type="entry name" value="RNase_E/G"/>
</dbReference>
<dbReference type="Proteomes" id="UP000823849">
    <property type="component" value="Unassembled WGS sequence"/>
</dbReference>
<evidence type="ECO:0000256" key="9">
    <source>
        <dbReference type="ARBA" id="ARBA00022884"/>
    </source>
</evidence>
<accession>A0A9D2NAS8</accession>
<dbReference type="InterPro" id="IPR019307">
    <property type="entry name" value="RNA-bd_AU-1/RNase_E/G"/>
</dbReference>
<evidence type="ECO:0000313" key="13">
    <source>
        <dbReference type="Proteomes" id="UP000823849"/>
    </source>
</evidence>
<evidence type="ECO:0000259" key="11">
    <source>
        <dbReference type="PROSITE" id="PS50126"/>
    </source>
</evidence>
<keyword evidence="7" id="KW-0378">Hydrolase</keyword>
<dbReference type="CDD" id="cd04453">
    <property type="entry name" value="S1_RNase_E"/>
    <property type="match status" value="1"/>
</dbReference>
<keyword evidence="6" id="KW-0255">Endonuclease</keyword>